<dbReference type="EMBL" id="QZFU01000023">
    <property type="protein sequence ID" value="RJO73489.1"/>
    <property type="molecule type" value="Genomic_DNA"/>
</dbReference>
<dbReference type="SUPFAM" id="SSF51004">
    <property type="entry name" value="C-terminal (heme d1) domain of cytochrome cd1-nitrite reductase"/>
    <property type="match status" value="1"/>
</dbReference>
<dbReference type="PANTHER" id="PTHR47197:SF3">
    <property type="entry name" value="DIHYDRO-HEME D1 DEHYDROGENASE"/>
    <property type="match status" value="1"/>
</dbReference>
<dbReference type="OrthoDB" id="4649568at2"/>
<dbReference type="NCBIfam" id="TIGR02276">
    <property type="entry name" value="beta_rpt_yvtn"/>
    <property type="match status" value="1"/>
</dbReference>
<dbReference type="RefSeq" id="WP_120042566.1">
    <property type="nucleotide sequence ID" value="NZ_QZFU01000023.1"/>
</dbReference>
<dbReference type="AlphaFoldDB" id="A0A3A4KGB3"/>
<protein>
    <submittedName>
        <fullName evidence="1">YncE family protein</fullName>
    </submittedName>
</protein>
<reference evidence="1 2" key="1">
    <citation type="submission" date="2018-09" db="EMBL/GenBank/DDBJ databases">
        <title>YIM PH21274 draft genome.</title>
        <authorList>
            <person name="Miao C."/>
        </authorList>
    </citation>
    <scope>NUCLEOTIDE SEQUENCE [LARGE SCALE GENOMIC DNA]</scope>
    <source>
        <strain evidence="1 2">YIM PH 21724</strain>
    </source>
</reference>
<dbReference type="InterPro" id="IPR015943">
    <property type="entry name" value="WD40/YVTN_repeat-like_dom_sf"/>
</dbReference>
<dbReference type="PANTHER" id="PTHR47197">
    <property type="entry name" value="PROTEIN NIRF"/>
    <property type="match status" value="1"/>
</dbReference>
<dbReference type="InterPro" id="IPR011964">
    <property type="entry name" value="YVTN_b-propeller_repeat"/>
</dbReference>
<name>A0A3A4KGB3_9NOCA</name>
<dbReference type="Proteomes" id="UP000266677">
    <property type="component" value="Unassembled WGS sequence"/>
</dbReference>
<proteinExistence type="predicted"/>
<evidence type="ECO:0000313" key="1">
    <source>
        <dbReference type="EMBL" id="RJO73489.1"/>
    </source>
</evidence>
<evidence type="ECO:0000313" key="2">
    <source>
        <dbReference type="Proteomes" id="UP000266677"/>
    </source>
</evidence>
<sequence>MAQFSAQSRKLLVTANQSAHSVLALDAQTFTLVARVDTLPEPHMVVFDPKRKLLYVAITYRSGYYDEPGPRGSEIAVIDAVTWQQRSVVDIAPYAGPHDLFVREDKLYVTCESHGGCVVVIDVDSYRVDGHIPTETPGPHWLSVLPDGSKAYTGNKEAEFVSVLDLRAGEMIGKIPTPNGSEDLEVASDGRLLYVNDRAKPLLHIISTWNDTEIDAVELPHNPHRLHLTASGLAVVSHYLVPWNSGEAVAGAVSVVDTETRRVIAQVGVGVGPLGIESDPEATRIYVDNAADGTMSVIDAGAFEVIEVAPLEGGAHEVIYLEVD</sequence>
<dbReference type="InterPro" id="IPR011048">
    <property type="entry name" value="Haem_d1_sf"/>
</dbReference>
<organism evidence="1 2">
    <name type="scientific">Nocardia panacis</name>
    <dbReference type="NCBI Taxonomy" id="2340916"/>
    <lineage>
        <taxon>Bacteria</taxon>
        <taxon>Bacillati</taxon>
        <taxon>Actinomycetota</taxon>
        <taxon>Actinomycetes</taxon>
        <taxon>Mycobacteriales</taxon>
        <taxon>Nocardiaceae</taxon>
        <taxon>Nocardia</taxon>
    </lineage>
</organism>
<dbReference type="InterPro" id="IPR051200">
    <property type="entry name" value="Host-pathogen_enzymatic-act"/>
</dbReference>
<gene>
    <name evidence="1" type="ORF">D5S18_19955</name>
</gene>
<keyword evidence="2" id="KW-1185">Reference proteome</keyword>
<accession>A0A3A4KGB3</accession>
<dbReference type="Gene3D" id="2.130.10.10">
    <property type="entry name" value="YVTN repeat-like/Quinoprotein amine dehydrogenase"/>
    <property type="match status" value="2"/>
</dbReference>
<comment type="caution">
    <text evidence="1">The sequence shown here is derived from an EMBL/GenBank/DDBJ whole genome shotgun (WGS) entry which is preliminary data.</text>
</comment>